<protein>
    <submittedName>
        <fullName evidence="1">Uncharacterized protein</fullName>
    </submittedName>
</protein>
<organism evidence="1">
    <name type="scientific">uncultured Caudovirales phage</name>
    <dbReference type="NCBI Taxonomy" id="2100421"/>
    <lineage>
        <taxon>Viruses</taxon>
        <taxon>Duplodnaviria</taxon>
        <taxon>Heunggongvirae</taxon>
        <taxon>Uroviricota</taxon>
        <taxon>Caudoviricetes</taxon>
        <taxon>Peduoviridae</taxon>
        <taxon>Maltschvirus</taxon>
        <taxon>Maltschvirus maltsch</taxon>
    </lineage>
</organism>
<evidence type="ECO:0000313" key="1">
    <source>
        <dbReference type="EMBL" id="CAB4202096.1"/>
    </source>
</evidence>
<sequence>MVVESWVVILLKITLAVGQGWPLTKRELNMSTKKYLYHIDQKPKCFDSSEFEFAKKNGYMTVQEYREIKNKEDEVHCKKIKKLLKKDSLIEK</sequence>
<dbReference type="EMBL" id="LR797308">
    <property type="protein sequence ID" value="CAB4202096.1"/>
    <property type="molecule type" value="Genomic_DNA"/>
</dbReference>
<proteinExistence type="predicted"/>
<gene>
    <name evidence="1" type="ORF">UFOVP1361_59</name>
</gene>
<reference evidence="1" key="1">
    <citation type="submission" date="2020-05" db="EMBL/GenBank/DDBJ databases">
        <authorList>
            <person name="Chiriac C."/>
            <person name="Salcher M."/>
            <person name="Ghai R."/>
            <person name="Kavagutti S V."/>
        </authorList>
    </citation>
    <scope>NUCLEOTIDE SEQUENCE</scope>
</reference>
<name>A0A6J5S1G0_9CAUD</name>
<accession>A0A6J5S1G0</accession>